<reference evidence="2 3" key="1">
    <citation type="submission" date="2023-01" db="EMBL/GenBank/DDBJ databases">
        <title>Analysis of 21 Apiospora genomes using comparative genomics revels a genus with tremendous synthesis potential of carbohydrate active enzymes and secondary metabolites.</title>
        <authorList>
            <person name="Sorensen T."/>
        </authorList>
    </citation>
    <scope>NUCLEOTIDE SEQUENCE [LARGE SCALE GENOMIC DNA]</scope>
    <source>
        <strain evidence="2 3">CBS 114990</strain>
    </source>
</reference>
<dbReference type="Proteomes" id="UP001433268">
    <property type="component" value="Unassembled WGS sequence"/>
</dbReference>
<proteinExistence type="predicted"/>
<evidence type="ECO:0000313" key="3">
    <source>
        <dbReference type="Proteomes" id="UP001433268"/>
    </source>
</evidence>
<evidence type="ECO:0000313" key="2">
    <source>
        <dbReference type="EMBL" id="KAK8074769.1"/>
    </source>
</evidence>
<comment type="caution">
    <text evidence="2">The sequence shown here is derived from an EMBL/GenBank/DDBJ whole genome shotgun (WGS) entry which is preliminary data.</text>
</comment>
<accession>A0ABR1VU47</accession>
<sequence length="151" mass="16139">MAQQPATFWATSNPRALSATLPFSSSPSLPSGLSRITFLRITEGLSNTVLSNAVQARILVLTVPEGRAQNHSPRGTAVVAKQVAYSGTEREVRHDNDSKQLGTGTGGFLVSLSMAVPKTWMVYRHLHSHDGRTGTYGSLPRLPSLGTGSRP</sequence>
<dbReference type="GeneID" id="92046807"/>
<organism evidence="2 3">
    <name type="scientific">Apiospora hydei</name>
    <dbReference type="NCBI Taxonomy" id="1337664"/>
    <lineage>
        <taxon>Eukaryota</taxon>
        <taxon>Fungi</taxon>
        <taxon>Dikarya</taxon>
        <taxon>Ascomycota</taxon>
        <taxon>Pezizomycotina</taxon>
        <taxon>Sordariomycetes</taxon>
        <taxon>Xylariomycetidae</taxon>
        <taxon>Amphisphaeriales</taxon>
        <taxon>Apiosporaceae</taxon>
        <taxon>Apiospora</taxon>
    </lineage>
</organism>
<dbReference type="EMBL" id="JAQQWN010000007">
    <property type="protein sequence ID" value="KAK8074769.1"/>
    <property type="molecule type" value="Genomic_DNA"/>
</dbReference>
<evidence type="ECO:0000256" key="1">
    <source>
        <dbReference type="SAM" id="MobiDB-lite"/>
    </source>
</evidence>
<dbReference type="RefSeq" id="XP_066665709.1">
    <property type="nucleotide sequence ID" value="XM_066813747.1"/>
</dbReference>
<keyword evidence="3" id="KW-1185">Reference proteome</keyword>
<protein>
    <submittedName>
        <fullName evidence="2">Uncharacterized protein</fullName>
    </submittedName>
</protein>
<name>A0ABR1VU47_9PEZI</name>
<feature type="region of interest" description="Disordered" evidence="1">
    <location>
        <begin position="132"/>
        <end position="151"/>
    </location>
</feature>
<gene>
    <name evidence="2" type="ORF">PG997_009432</name>
</gene>